<feature type="region of interest" description="Disordered" evidence="1">
    <location>
        <begin position="321"/>
        <end position="398"/>
    </location>
</feature>
<evidence type="ECO:0000256" key="1">
    <source>
        <dbReference type="SAM" id="MobiDB-lite"/>
    </source>
</evidence>
<dbReference type="SUPFAM" id="SSF52540">
    <property type="entry name" value="P-loop containing nucleoside triphosphate hydrolases"/>
    <property type="match status" value="1"/>
</dbReference>
<comment type="caution">
    <text evidence="2">The sequence shown here is derived from an EMBL/GenBank/DDBJ whole genome shotgun (WGS) entry which is preliminary data.</text>
</comment>
<organism evidence="2 3">
    <name type="scientific">Didymella rabiei</name>
    <name type="common">Chickpea ascochyta blight fungus</name>
    <name type="synonym">Mycosphaerella rabiei</name>
    <dbReference type="NCBI Taxonomy" id="5454"/>
    <lineage>
        <taxon>Eukaryota</taxon>
        <taxon>Fungi</taxon>
        <taxon>Dikarya</taxon>
        <taxon>Ascomycota</taxon>
        <taxon>Pezizomycotina</taxon>
        <taxon>Dothideomycetes</taxon>
        <taxon>Pleosporomycetidae</taxon>
        <taxon>Pleosporales</taxon>
        <taxon>Pleosporineae</taxon>
        <taxon>Didymellaceae</taxon>
        <taxon>Ascochyta</taxon>
    </lineage>
</organism>
<proteinExistence type="predicted"/>
<sequence>MRTTRIVTQKTSILTIVQKRSVLCYNIDLDETVLKQTWDLFHQGRKIAPHDYTNSQALSQTPESFFSRVIELMPHQLSKTVLHYDGKKSSKAKTLKAHRNAILSTSLKAFVYPLQIDCTFDGKPVVQLQKAVRKQTGIFLKDKDSEYQDFTGYIWDKGSGEAEAGFFMMGRLLPEIQKACMKSVHTECGECEYTDFGDKYDIPPEHPDNRERLKAKAKKNWQSSRINTLIKLLQPQTLDVVSNALKAFGIDLIEFNGHMSSGKRDAAIKQFQEPSDPDSTCHLPTPTPTTTSGGPPQNFIKHPKQSKRTVVLTVPTSLQTILQTRPKRLPEFRESNPKPESNTSRNATERSVLNIRKKASRFRSTSHAQHHAITQTHRPLTPSFEVRSDELTIPETST</sequence>
<name>A0A162YBL7_DIDRA</name>
<feature type="compositionally biased region" description="Basic and acidic residues" evidence="1">
    <location>
        <begin position="328"/>
        <end position="337"/>
    </location>
</feature>
<dbReference type="InterPro" id="IPR027417">
    <property type="entry name" value="P-loop_NTPase"/>
</dbReference>
<feature type="region of interest" description="Disordered" evidence="1">
    <location>
        <begin position="272"/>
        <end position="308"/>
    </location>
</feature>
<evidence type="ECO:0000313" key="2">
    <source>
        <dbReference type="EMBL" id="KZM19940.1"/>
    </source>
</evidence>
<keyword evidence="3" id="KW-1185">Reference proteome</keyword>
<protein>
    <submittedName>
        <fullName evidence="2">Uncharacterized protein</fullName>
    </submittedName>
</protein>
<gene>
    <name evidence="2" type="ORF">ST47_g8888</name>
</gene>
<reference evidence="2 3" key="1">
    <citation type="journal article" date="2016" name="Sci. Rep.">
        <title>Draft genome sequencing and secretome analysis of fungal phytopathogen Ascochyta rabiei provides insight into the necrotrophic effector repertoire.</title>
        <authorList>
            <person name="Verma S."/>
            <person name="Gazara R.K."/>
            <person name="Nizam S."/>
            <person name="Parween S."/>
            <person name="Chattopadhyay D."/>
            <person name="Verma P.K."/>
        </authorList>
    </citation>
    <scope>NUCLEOTIDE SEQUENCE [LARGE SCALE GENOMIC DNA]</scope>
    <source>
        <strain evidence="2 3">ArDII</strain>
    </source>
</reference>
<dbReference type="EMBL" id="JYNV01000289">
    <property type="protein sequence ID" value="KZM19940.1"/>
    <property type="molecule type" value="Genomic_DNA"/>
</dbReference>
<evidence type="ECO:0000313" key="3">
    <source>
        <dbReference type="Proteomes" id="UP000076837"/>
    </source>
</evidence>
<dbReference type="Proteomes" id="UP000076837">
    <property type="component" value="Unassembled WGS sequence"/>
</dbReference>
<dbReference type="AlphaFoldDB" id="A0A162YBL7"/>
<feature type="compositionally biased region" description="Polar residues" evidence="1">
    <location>
        <begin position="338"/>
        <end position="351"/>
    </location>
</feature>
<accession>A0A162YBL7</accession>
<feature type="compositionally biased region" description="Polar residues" evidence="1">
    <location>
        <begin position="362"/>
        <end position="378"/>
    </location>
</feature>